<feature type="domain" description="EGF-like" evidence="3">
    <location>
        <begin position="9"/>
        <end position="52"/>
    </location>
</feature>
<evidence type="ECO:0000256" key="2">
    <source>
        <dbReference type="SAM" id="Phobius"/>
    </source>
</evidence>
<dbReference type="Gene3D" id="2.10.25.10">
    <property type="entry name" value="Laminin"/>
    <property type="match status" value="1"/>
</dbReference>
<dbReference type="InterPro" id="IPR000742">
    <property type="entry name" value="EGF"/>
</dbReference>
<protein>
    <recommendedName>
        <fullName evidence="3">EGF-like domain-containing protein</fullName>
    </recommendedName>
</protein>
<evidence type="ECO:0000313" key="4">
    <source>
        <dbReference type="EMBL" id="KAL3855287.1"/>
    </source>
</evidence>
<dbReference type="AlphaFoldDB" id="A0ABD3V0U7"/>
<keyword evidence="1" id="KW-1015">Disulfide bond</keyword>
<organism evidence="4 5">
    <name type="scientific">Sinanodonta woodiana</name>
    <name type="common">Chinese pond mussel</name>
    <name type="synonym">Anodonta woodiana</name>
    <dbReference type="NCBI Taxonomy" id="1069815"/>
    <lineage>
        <taxon>Eukaryota</taxon>
        <taxon>Metazoa</taxon>
        <taxon>Spiralia</taxon>
        <taxon>Lophotrochozoa</taxon>
        <taxon>Mollusca</taxon>
        <taxon>Bivalvia</taxon>
        <taxon>Autobranchia</taxon>
        <taxon>Heteroconchia</taxon>
        <taxon>Palaeoheterodonta</taxon>
        <taxon>Unionida</taxon>
        <taxon>Unionoidea</taxon>
        <taxon>Unionidae</taxon>
        <taxon>Unioninae</taxon>
        <taxon>Sinanodonta</taxon>
    </lineage>
</organism>
<proteinExistence type="predicted"/>
<keyword evidence="2" id="KW-0812">Transmembrane</keyword>
<comment type="caution">
    <text evidence="1">Lacks conserved residue(s) required for the propagation of feature annotation.</text>
</comment>
<dbReference type="PROSITE" id="PS50026">
    <property type="entry name" value="EGF_3"/>
    <property type="match status" value="1"/>
</dbReference>
<evidence type="ECO:0000313" key="5">
    <source>
        <dbReference type="Proteomes" id="UP001634394"/>
    </source>
</evidence>
<sequence>MNNSGAFCRDECYSNPPQCLNGGECYVDYKYKDLKCRCKDTDEYVYSGDKCEIGTRKMQALSFSVKDYVIIACSTAGAVVFILIIASLIKCLIKINRKGEDANDLNDSISDLNAATDYIQMNASSNGRYTKENNAKMHASGMPELTRDHRVYKDPKTGEKALIYQPKNITKLLPNGGSDVEYMQSEQTSRRSFYDYIDTENPYKIKRPNLNESRNWPM</sequence>
<accession>A0ABD3V0U7</accession>
<feature type="disulfide bond" evidence="1">
    <location>
        <begin position="19"/>
        <end position="36"/>
    </location>
</feature>
<keyword evidence="5" id="KW-1185">Reference proteome</keyword>
<evidence type="ECO:0000256" key="1">
    <source>
        <dbReference type="PROSITE-ProRule" id="PRU00076"/>
    </source>
</evidence>
<keyword evidence="2" id="KW-1133">Transmembrane helix</keyword>
<gene>
    <name evidence="4" type="ORF">ACJMK2_014503</name>
</gene>
<keyword evidence="1" id="KW-0245">EGF-like domain</keyword>
<dbReference type="EMBL" id="JBJQND010000014">
    <property type="protein sequence ID" value="KAL3855287.1"/>
    <property type="molecule type" value="Genomic_DNA"/>
</dbReference>
<evidence type="ECO:0000259" key="3">
    <source>
        <dbReference type="PROSITE" id="PS50026"/>
    </source>
</evidence>
<feature type="transmembrane region" description="Helical" evidence="2">
    <location>
        <begin position="68"/>
        <end position="89"/>
    </location>
</feature>
<comment type="caution">
    <text evidence="4">The sequence shown here is derived from an EMBL/GenBank/DDBJ whole genome shotgun (WGS) entry which is preliminary data.</text>
</comment>
<dbReference type="Proteomes" id="UP001634394">
    <property type="component" value="Unassembled WGS sequence"/>
</dbReference>
<reference evidence="4 5" key="1">
    <citation type="submission" date="2024-11" db="EMBL/GenBank/DDBJ databases">
        <title>Chromosome-level genome assembly of the freshwater bivalve Anodonta woodiana.</title>
        <authorList>
            <person name="Chen X."/>
        </authorList>
    </citation>
    <scope>NUCLEOTIDE SEQUENCE [LARGE SCALE GENOMIC DNA]</scope>
    <source>
        <strain evidence="4">MN2024</strain>
        <tissue evidence="4">Gills</tissue>
    </source>
</reference>
<keyword evidence="2" id="KW-0472">Membrane</keyword>
<name>A0ABD3V0U7_SINWO</name>